<reference evidence="2 3" key="1">
    <citation type="submission" date="2023-12" db="EMBL/GenBank/DDBJ databases">
        <title>A high-quality genome assembly for Dillenia turbinata (Dilleniales).</title>
        <authorList>
            <person name="Chanderbali A."/>
        </authorList>
    </citation>
    <scope>NUCLEOTIDE SEQUENCE [LARGE SCALE GENOMIC DNA]</scope>
    <source>
        <strain evidence="2">LSX21</strain>
        <tissue evidence="2">Leaf</tissue>
    </source>
</reference>
<dbReference type="Pfam" id="PF17432">
    <property type="entry name" value="DUF3458_C"/>
    <property type="match status" value="1"/>
</dbReference>
<dbReference type="InterPro" id="IPR024601">
    <property type="entry name" value="Peptidase_M1_pepN_C"/>
</dbReference>
<dbReference type="GO" id="GO:0009507">
    <property type="term" value="C:chloroplast"/>
    <property type="evidence" value="ECO:0007669"/>
    <property type="project" value="TreeGrafter"/>
</dbReference>
<keyword evidence="2" id="KW-0031">Aminopeptidase</keyword>
<proteinExistence type="predicted"/>
<dbReference type="GO" id="GO:0004177">
    <property type="term" value="F:aminopeptidase activity"/>
    <property type="evidence" value="ECO:0007669"/>
    <property type="project" value="UniProtKB-KW"/>
</dbReference>
<dbReference type="AlphaFoldDB" id="A0AAN8WGX3"/>
<comment type="caution">
    <text evidence="2">The sequence shown here is derived from an EMBL/GenBank/DDBJ whole genome shotgun (WGS) entry which is preliminary data.</text>
</comment>
<keyword evidence="2" id="KW-0645">Protease</keyword>
<dbReference type="Gene3D" id="1.25.50.10">
    <property type="entry name" value="Peptidase M1, alanyl aminopeptidase, C-terminal domain"/>
    <property type="match status" value="1"/>
</dbReference>
<dbReference type="Proteomes" id="UP001370490">
    <property type="component" value="Unassembled WGS sequence"/>
</dbReference>
<dbReference type="InterPro" id="IPR027268">
    <property type="entry name" value="Peptidase_M4/M1_CTD_sf"/>
</dbReference>
<dbReference type="GO" id="GO:0008270">
    <property type="term" value="F:zinc ion binding"/>
    <property type="evidence" value="ECO:0007669"/>
    <property type="project" value="InterPro"/>
</dbReference>
<dbReference type="SUPFAM" id="SSF63737">
    <property type="entry name" value="Leukotriene A4 hydrolase N-terminal domain"/>
    <property type="match status" value="1"/>
</dbReference>
<keyword evidence="2" id="KW-0378">Hydrolase</keyword>
<organism evidence="2 3">
    <name type="scientific">Dillenia turbinata</name>
    <dbReference type="NCBI Taxonomy" id="194707"/>
    <lineage>
        <taxon>Eukaryota</taxon>
        <taxon>Viridiplantae</taxon>
        <taxon>Streptophyta</taxon>
        <taxon>Embryophyta</taxon>
        <taxon>Tracheophyta</taxon>
        <taxon>Spermatophyta</taxon>
        <taxon>Magnoliopsida</taxon>
        <taxon>eudicotyledons</taxon>
        <taxon>Gunneridae</taxon>
        <taxon>Pentapetalae</taxon>
        <taxon>Dilleniales</taxon>
        <taxon>Dilleniaceae</taxon>
        <taxon>Dillenia</taxon>
    </lineage>
</organism>
<feature type="domain" description="Peptidase M1 alanyl aminopeptidase C-terminal" evidence="1">
    <location>
        <begin position="454"/>
        <end position="560"/>
    </location>
</feature>
<protein>
    <submittedName>
        <fullName evidence="2">Peptidase M1, alanyl aminopeptidase, C-terminal</fullName>
    </submittedName>
</protein>
<dbReference type="PANTHER" id="PTHR46322">
    <property type="entry name" value="PUROMYCIN-SENSITIVE AMINOPEPTIDASE"/>
    <property type="match status" value="1"/>
</dbReference>
<sequence length="564" mass="63383">MDWLMLPFRSRTSGLEKWIVHGMHLDWDEEDSIIPQKTYGVFSSCCIRSFQHQAKAICRCRPILVPERANQIGQRLICADVTETLPKQVEEPKMDTPKEIFLKDYKSHDYFFDTVDLKFSLGEETIVSSKICVSAPLVLDGLDPKLLSLNVPCIILIKVFQLEEDFKLDSYHLTLLSPPSGTFTLEIDTEIYPRKNTSLEVKIVVRGFINALGISVHNATQRDSEKLHSIRLVSWKNFYVLETIINAFQLDYLDHPDIMAQYTCHIEADKALYPVLLSNGNLIEQGDLEDLPKTEHAMYSLKAAMKWDEDIFNSKLVLASPETVTDTGCAAILGVIDHEELLSDTGTRTAKQIADVSRLRNYQFPQDAGPMAHPVRPHSYIKVYEKGTEVVRIYKILLGSQHKSRSTPGQPVKEPMFIPVSVGLLDSNGKDMPLTSLYHYGTLQSIAADTDVSDSDLFFLLAHDSDEFNRASTCKEANLSLGADFQQNKSLVLNPKFVHGLRSMLSDSSLDKEFIVKAITLPGEGEIMDMMEVADPDAVHDVPSFIRKQLASELRAVLLSTKGD</sequence>
<evidence type="ECO:0000259" key="1">
    <source>
        <dbReference type="Pfam" id="PF17432"/>
    </source>
</evidence>
<dbReference type="Gene3D" id="1.10.390.10">
    <property type="entry name" value="Neutral Protease Domain 2"/>
    <property type="match status" value="1"/>
</dbReference>
<keyword evidence="3" id="KW-1185">Reference proteome</keyword>
<dbReference type="InterPro" id="IPR037144">
    <property type="entry name" value="Peptidase_M1_pepN_C_sf"/>
</dbReference>
<name>A0AAN8WGX3_9MAGN</name>
<dbReference type="EMBL" id="JBAMMX010000001">
    <property type="protein sequence ID" value="KAK6947801.1"/>
    <property type="molecule type" value="Genomic_DNA"/>
</dbReference>
<evidence type="ECO:0000313" key="3">
    <source>
        <dbReference type="Proteomes" id="UP001370490"/>
    </source>
</evidence>
<dbReference type="InterPro" id="IPR012779">
    <property type="entry name" value="Peptidase_M1_pepN"/>
</dbReference>
<dbReference type="Gene3D" id="2.60.40.1730">
    <property type="entry name" value="tricorn interacting facor f3 domain"/>
    <property type="match status" value="1"/>
</dbReference>
<evidence type="ECO:0000313" key="2">
    <source>
        <dbReference type="EMBL" id="KAK6947801.1"/>
    </source>
</evidence>
<accession>A0AAN8WGX3</accession>
<dbReference type="InterPro" id="IPR042097">
    <property type="entry name" value="Aminopeptidase_N-like_N_sf"/>
</dbReference>
<gene>
    <name evidence="2" type="ORF">RJ641_001274</name>
</gene>
<dbReference type="PANTHER" id="PTHR46322:SF1">
    <property type="entry name" value="PUROMYCIN-SENSITIVE AMINOPEPTIDASE"/>
    <property type="match status" value="1"/>
</dbReference>